<proteinExistence type="predicted"/>
<dbReference type="EMBL" id="QGGG01000012">
    <property type="protein sequence ID" value="PWJ80602.1"/>
    <property type="molecule type" value="Genomic_DNA"/>
</dbReference>
<sequence length="87" mass="9165">MSFTLCLTFTFITFTFAAMTKLAEYLNSIEITDAAFAAKVGCDRSMITKLRAGKATPSLRLAAAISRETGLPIEALIVVAATSGEAA</sequence>
<dbReference type="Proteomes" id="UP000245396">
    <property type="component" value="Unassembled WGS sequence"/>
</dbReference>
<keyword evidence="3" id="KW-0238">DNA-binding</keyword>
<gene>
    <name evidence="3" type="ORF">C7441_112144</name>
</gene>
<dbReference type="GO" id="GO:0003677">
    <property type="term" value="F:DNA binding"/>
    <property type="evidence" value="ECO:0007669"/>
    <property type="project" value="UniProtKB-KW"/>
</dbReference>
<protein>
    <submittedName>
        <fullName evidence="3">DNA-binding XRE family transcriptional regulator</fullName>
    </submittedName>
</protein>
<dbReference type="InterPro" id="IPR001387">
    <property type="entry name" value="Cro/C1-type_HTH"/>
</dbReference>
<keyword evidence="4" id="KW-1185">Reference proteome</keyword>
<reference evidence="3 4" key="1">
    <citation type="submission" date="2018-05" db="EMBL/GenBank/DDBJ databases">
        <title>Genomic Encyclopedia of Type Strains, Phase IV (KMG-IV): sequencing the most valuable type-strain genomes for metagenomic binning, comparative biology and taxonomic classification.</title>
        <authorList>
            <person name="Goeker M."/>
        </authorList>
    </citation>
    <scope>NUCLEOTIDE SEQUENCE [LARGE SCALE GENOMIC DNA]</scope>
    <source>
        <strain evidence="3 4">DSM 6986</strain>
    </source>
</reference>
<dbReference type="SMART" id="SM00530">
    <property type="entry name" value="HTH_XRE"/>
    <property type="match status" value="1"/>
</dbReference>
<evidence type="ECO:0000259" key="2">
    <source>
        <dbReference type="PROSITE" id="PS50943"/>
    </source>
</evidence>
<dbReference type="CDD" id="cd00093">
    <property type="entry name" value="HTH_XRE"/>
    <property type="match status" value="1"/>
</dbReference>
<evidence type="ECO:0000313" key="4">
    <source>
        <dbReference type="Proteomes" id="UP000245396"/>
    </source>
</evidence>
<comment type="caution">
    <text evidence="3">The sequence shown here is derived from an EMBL/GenBank/DDBJ whole genome shotgun (WGS) entry which is preliminary data.</text>
</comment>
<accession>A0A316C4A6</accession>
<evidence type="ECO:0000313" key="3">
    <source>
        <dbReference type="EMBL" id="PWJ80602.1"/>
    </source>
</evidence>
<dbReference type="SUPFAM" id="SSF47413">
    <property type="entry name" value="lambda repressor-like DNA-binding domains"/>
    <property type="match status" value="1"/>
</dbReference>
<dbReference type="Gene3D" id="1.10.260.40">
    <property type="entry name" value="lambda repressor-like DNA-binding domains"/>
    <property type="match status" value="1"/>
</dbReference>
<dbReference type="AlphaFoldDB" id="A0A316C4A6"/>
<feature type="chain" id="PRO_5016389290" evidence="1">
    <location>
        <begin position="18"/>
        <end position="87"/>
    </location>
</feature>
<dbReference type="Pfam" id="PF01381">
    <property type="entry name" value="HTH_3"/>
    <property type="match status" value="1"/>
</dbReference>
<evidence type="ECO:0000256" key="1">
    <source>
        <dbReference type="SAM" id="SignalP"/>
    </source>
</evidence>
<feature type="domain" description="HTH cro/C1-type" evidence="2">
    <location>
        <begin position="34"/>
        <end position="76"/>
    </location>
</feature>
<dbReference type="OrthoDB" id="8117329at2"/>
<dbReference type="InterPro" id="IPR010982">
    <property type="entry name" value="Lambda_DNA-bd_dom_sf"/>
</dbReference>
<name>A0A316C4A6_PSESE</name>
<dbReference type="PROSITE" id="PS50943">
    <property type="entry name" value="HTH_CROC1"/>
    <property type="match status" value="1"/>
</dbReference>
<keyword evidence="1" id="KW-0732">Signal</keyword>
<organism evidence="3 4">
    <name type="scientific">Pseudaminobacter salicylatoxidans</name>
    <dbReference type="NCBI Taxonomy" id="93369"/>
    <lineage>
        <taxon>Bacteria</taxon>
        <taxon>Pseudomonadati</taxon>
        <taxon>Pseudomonadota</taxon>
        <taxon>Alphaproteobacteria</taxon>
        <taxon>Hyphomicrobiales</taxon>
        <taxon>Phyllobacteriaceae</taxon>
        <taxon>Pseudaminobacter</taxon>
    </lineage>
</organism>
<feature type="signal peptide" evidence="1">
    <location>
        <begin position="1"/>
        <end position="17"/>
    </location>
</feature>